<dbReference type="InterPro" id="IPR027417">
    <property type="entry name" value="P-loop_NTPase"/>
</dbReference>
<protein>
    <recommendedName>
        <fullName evidence="3">SF3 helicase domain-containing protein</fullName>
    </recommendedName>
</protein>
<dbReference type="EMBL" id="CYTW01000001">
    <property type="protein sequence ID" value="CUJ87690.1"/>
    <property type="molecule type" value="Genomic_DNA"/>
</dbReference>
<dbReference type="RefSeq" id="WP_058309996.1">
    <property type="nucleotide sequence ID" value="NZ_CYTW01000001.1"/>
</dbReference>
<dbReference type="STRING" id="1715693.PH7735_00803"/>
<organism evidence="4 5">
    <name type="scientific">Shimia thalassica</name>
    <dbReference type="NCBI Taxonomy" id="1715693"/>
    <lineage>
        <taxon>Bacteria</taxon>
        <taxon>Pseudomonadati</taxon>
        <taxon>Pseudomonadota</taxon>
        <taxon>Alphaproteobacteria</taxon>
        <taxon>Rhodobacterales</taxon>
        <taxon>Roseobacteraceae</taxon>
    </lineage>
</organism>
<evidence type="ECO:0000313" key="4">
    <source>
        <dbReference type="EMBL" id="CUJ87690.1"/>
    </source>
</evidence>
<dbReference type="GeneID" id="83879878"/>
<dbReference type="Pfam" id="PF19263">
    <property type="entry name" value="DUF5906"/>
    <property type="match status" value="1"/>
</dbReference>
<sequence>MSQIVPGQYAEQFEANFAKLEADPKNIKLFDICLLCIADTYGPFQDELVKRLAKLVGTSVTKVRPMVATMGRQLTYHKTGTAPLDESATHSEIAAHYYATIPAPGLVACGGKFWKYQHGIGTWKATELDKLAAHIGGKYSIYQYCRKRGDYLGITKTLYDQVSDESFFDDGPSGVMTEAGFWRLENDKVVCEEPSPDHRALFALTVEPDRTRKPDLFLQTLWQAFLPSNHHMQNEVRNKRFANLGMAQMHYMTEAAEQTIALQKLFGATLFGLLPKHEKAVFLYGVGGSFKSKTLALLRKLLDPNAVCSISPLELDSEYNVAALANKLVNMVPEIDGEKPVPSAAFKAVISGDLMKGRVPFGVPFNFTPNAATWCNGNFYITTRDTTAAFWRRWFIIRFWTGKGEGERDESLMDRIAESELSAIVGWAFEGVERLQTEGLTVTQTHNDCLAEWQDAFNSVRAWLHSDDSSVFLRTPEDARPAAKSQEAFNRYKFWCSNVGRKPMGRNKFLASMGEAGHPVVRNERGESTIPTLTTGY</sequence>
<dbReference type="Gene3D" id="3.40.50.300">
    <property type="entry name" value="P-loop containing nucleotide triphosphate hydrolases"/>
    <property type="match status" value="1"/>
</dbReference>
<evidence type="ECO:0000313" key="5">
    <source>
        <dbReference type="Proteomes" id="UP000051870"/>
    </source>
</evidence>
<gene>
    <name evidence="4" type="ORF">PH7735_00803</name>
</gene>
<dbReference type="SUPFAM" id="SSF52540">
    <property type="entry name" value="P-loop containing nucleoside triphosphate hydrolases"/>
    <property type="match status" value="1"/>
</dbReference>
<accession>A0A0P1I3A3</accession>
<dbReference type="AlphaFoldDB" id="A0A0P1I3A3"/>
<evidence type="ECO:0000259" key="3">
    <source>
        <dbReference type="PROSITE" id="PS51206"/>
    </source>
</evidence>
<dbReference type="PROSITE" id="PS51206">
    <property type="entry name" value="SF3_HELICASE_1"/>
    <property type="match status" value="1"/>
</dbReference>
<keyword evidence="1" id="KW-0547">Nucleotide-binding</keyword>
<feature type="domain" description="SF3 helicase" evidence="3">
    <location>
        <begin position="257"/>
        <end position="412"/>
    </location>
</feature>
<name>A0A0P1I3A3_9RHOB</name>
<keyword evidence="5" id="KW-1185">Reference proteome</keyword>
<reference evidence="5" key="1">
    <citation type="submission" date="2015-09" db="EMBL/GenBank/DDBJ databases">
        <authorList>
            <person name="Rodrigo-Torres Lidia"/>
            <person name="Arahal R.David."/>
        </authorList>
    </citation>
    <scope>NUCLEOTIDE SEQUENCE [LARGE SCALE GENOMIC DNA]</scope>
    <source>
        <strain evidence="5">CECT 7735</strain>
    </source>
</reference>
<proteinExistence type="predicted"/>
<evidence type="ECO:0000256" key="1">
    <source>
        <dbReference type="ARBA" id="ARBA00022741"/>
    </source>
</evidence>
<dbReference type="Proteomes" id="UP000051870">
    <property type="component" value="Unassembled WGS sequence"/>
</dbReference>
<keyword evidence="2" id="KW-0067">ATP-binding</keyword>
<evidence type="ECO:0000256" key="2">
    <source>
        <dbReference type="ARBA" id="ARBA00022840"/>
    </source>
</evidence>
<dbReference type="InterPro" id="IPR014015">
    <property type="entry name" value="Helicase_SF3_DNA-vir"/>
</dbReference>
<dbReference type="InterPro" id="IPR045455">
    <property type="entry name" value="NrS-1_pol-like_helicase"/>
</dbReference>
<dbReference type="GO" id="GO:0005524">
    <property type="term" value="F:ATP binding"/>
    <property type="evidence" value="ECO:0007669"/>
    <property type="project" value="UniProtKB-KW"/>
</dbReference>